<name>A0A6C0KPX4_9ZZZZ</name>
<organism evidence="1">
    <name type="scientific">viral metagenome</name>
    <dbReference type="NCBI Taxonomy" id="1070528"/>
    <lineage>
        <taxon>unclassified sequences</taxon>
        <taxon>metagenomes</taxon>
        <taxon>organismal metagenomes</taxon>
    </lineage>
</organism>
<dbReference type="EMBL" id="MN740946">
    <property type="protein sequence ID" value="QHU19231.1"/>
    <property type="molecule type" value="Genomic_DNA"/>
</dbReference>
<dbReference type="AlphaFoldDB" id="A0A6C0KPX4"/>
<proteinExistence type="predicted"/>
<sequence>MWFWFHLFTPFSHLTSYENAHFIEQKIDLIYKHL</sequence>
<evidence type="ECO:0000313" key="1">
    <source>
        <dbReference type="EMBL" id="QHU19231.1"/>
    </source>
</evidence>
<reference evidence="1" key="1">
    <citation type="journal article" date="2020" name="Nature">
        <title>Giant virus diversity and host interactions through global metagenomics.</title>
        <authorList>
            <person name="Schulz F."/>
            <person name="Roux S."/>
            <person name="Paez-Espino D."/>
            <person name="Jungbluth S."/>
            <person name="Walsh D.A."/>
            <person name="Denef V.J."/>
            <person name="McMahon K.D."/>
            <person name="Konstantinidis K.T."/>
            <person name="Eloe-Fadrosh E.A."/>
            <person name="Kyrpides N.C."/>
            <person name="Woyke T."/>
        </authorList>
    </citation>
    <scope>NUCLEOTIDE SEQUENCE</scope>
    <source>
        <strain evidence="1">GVMAG-S-3300013014-104</strain>
    </source>
</reference>
<protein>
    <submittedName>
        <fullName evidence="1">Uncharacterized protein</fullName>
    </submittedName>
</protein>
<accession>A0A6C0KPX4</accession>